<reference evidence="1 2" key="1">
    <citation type="submission" date="2020-08" db="EMBL/GenBank/DDBJ databases">
        <title>Genomic Encyclopedia of Type Strains, Phase IV (KMG-IV): sequencing the most valuable type-strain genomes for metagenomic binning, comparative biology and taxonomic classification.</title>
        <authorList>
            <person name="Goeker M."/>
        </authorList>
    </citation>
    <scope>NUCLEOTIDE SEQUENCE [LARGE SCALE GENOMIC DNA]</scope>
    <source>
        <strain evidence="1 2">DSM 105074</strain>
    </source>
</reference>
<keyword evidence="2" id="KW-1185">Reference proteome</keyword>
<evidence type="ECO:0000313" key="1">
    <source>
        <dbReference type="EMBL" id="MBB5283719.1"/>
    </source>
</evidence>
<dbReference type="AlphaFoldDB" id="A0A840TVN4"/>
<proteinExistence type="predicted"/>
<gene>
    <name evidence="1" type="ORF">HNQ92_001845</name>
</gene>
<dbReference type="EMBL" id="JACHGF010000002">
    <property type="protein sequence ID" value="MBB5283719.1"/>
    <property type="molecule type" value="Genomic_DNA"/>
</dbReference>
<dbReference type="Proteomes" id="UP000557307">
    <property type="component" value="Unassembled WGS sequence"/>
</dbReference>
<evidence type="ECO:0000313" key="2">
    <source>
        <dbReference type="Proteomes" id="UP000557307"/>
    </source>
</evidence>
<accession>A0A840TVN4</accession>
<sequence length="191" mass="21525">MKNPGWLLLFLVGTWACSRPLRHAHPTYTVSSTLADTAWYGMGEAVKVPKGTDKYCRQERFDLHVKSDFPYAGYQGRSDKYASVECAPAQRIFMQGIPLRKGKHRLSKLKMCNFPTISTVSFALIGCSGGLHKQYRPQSTPSGWVRVTRYEAATRTLEGQFQLSLTDSTDGKTARFRRGTFRVPVVEVRTP</sequence>
<dbReference type="RefSeq" id="WP_184173356.1">
    <property type="nucleotide sequence ID" value="NZ_JACHGF010000002.1"/>
</dbReference>
<name>A0A840TVN4_9BACT</name>
<protein>
    <submittedName>
        <fullName evidence="1">Uncharacterized protein</fullName>
    </submittedName>
</protein>
<comment type="caution">
    <text evidence="1">The sequence shown here is derived from an EMBL/GenBank/DDBJ whole genome shotgun (WGS) entry which is preliminary data.</text>
</comment>
<organism evidence="1 2">
    <name type="scientific">Rhabdobacter roseus</name>
    <dbReference type="NCBI Taxonomy" id="1655419"/>
    <lineage>
        <taxon>Bacteria</taxon>
        <taxon>Pseudomonadati</taxon>
        <taxon>Bacteroidota</taxon>
        <taxon>Cytophagia</taxon>
        <taxon>Cytophagales</taxon>
        <taxon>Cytophagaceae</taxon>
        <taxon>Rhabdobacter</taxon>
    </lineage>
</organism>